<keyword evidence="6 7" id="KW-0472">Membrane</keyword>
<comment type="subcellular location">
    <subcellularLocation>
        <location evidence="1">Cell membrane</location>
        <topology evidence="1">Peripheral membrane protein</topology>
    </subcellularLocation>
</comment>
<dbReference type="Gene3D" id="3.40.50.12580">
    <property type="match status" value="1"/>
</dbReference>
<evidence type="ECO:0000256" key="5">
    <source>
        <dbReference type="ARBA" id="ARBA00022944"/>
    </source>
</evidence>
<evidence type="ECO:0000256" key="4">
    <source>
        <dbReference type="ARBA" id="ARBA00022679"/>
    </source>
</evidence>
<evidence type="ECO:0000313" key="8">
    <source>
        <dbReference type="EMBL" id="KRM61380.1"/>
    </source>
</evidence>
<sequence length="386" mass="46163">MQKIKNFIKHNSFFGTIYLVIMSFILRVLQLCVPIQDKQIVFASYSGRQCSDSPYIIYQQLKDDKRFKEYKLIWAFVDPNEFSEIPVENKVKMDTFSFWKVLLQSKFWISNSSIERLIPSIHGKHIYINTWHGIPLKHLGPDELNLEFLVKNWFKNVKFDLLYCSGEYDKKIFEHIFPSTKNIRILGLPRNRELMTNLDEVRKQKIYDQLHLNQNKKTILYAPTFREYSQKNGSNSFTLPFSEKFIEQVTQKYNFMIRGHYFIENLEINSKMYNEIVDVSKYENLNELFQISDIVISDYSSLIFDYALLEKDIVLYLNDIEEYEKYRGFYLSPRNLELKQAFTEQGLIEKINNLNDKNFVVALNKEFNQYFDVNSNYLKNFIINGR</sequence>
<comment type="caution">
    <text evidence="8">The sequence shown here is derived from an EMBL/GenBank/DDBJ whole genome shotgun (WGS) entry which is preliminary data.</text>
</comment>
<evidence type="ECO:0000256" key="2">
    <source>
        <dbReference type="ARBA" id="ARBA00010488"/>
    </source>
</evidence>
<dbReference type="SUPFAM" id="SSF53756">
    <property type="entry name" value="UDP-Glycosyltransferase/glycogen phosphorylase"/>
    <property type="match status" value="1"/>
</dbReference>
<dbReference type="InterPro" id="IPR051612">
    <property type="entry name" value="Teichoic_Acid_Biosynth"/>
</dbReference>
<dbReference type="Gene3D" id="3.40.50.11820">
    <property type="match status" value="1"/>
</dbReference>
<proteinExistence type="inferred from homology"/>
<dbReference type="PANTHER" id="PTHR37316:SF3">
    <property type="entry name" value="TEICHOIC ACID GLYCEROL-PHOSPHATE TRANSFERASE"/>
    <property type="match status" value="1"/>
</dbReference>
<dbReference type="STRING" id="1423813.FC26_GL001451"/>
<dbReference type="GO" id="GO:0005886">
    <property type="term" value="C:plasma membrane"/>
    <property type="evidence" value="ECO:0007669"/>
    <property type="project" value="UniProtKB-SubCell"/>
</dbReference>
<keyword evidence="9" id="KW-1185">Reference proteome</keyword>
<name>A0A0R2A7B4_9LACO</name>
<keyword evidence="5" id="KW-0777">Teichoic acid biosynthesis</keyword>
<dbReference type="InterPro" id="IPR043148">
    <property type="entry name" value="TagF_C"/>
</dbReference>
<dbReference type="InterPro" id="IPR007554">
    <property type="entry name" value="Glycerophosphate_synth"/>
</dbReference>
<comment type="similarity">
    <text evidence="2">Belongs to the CDP-glycerol glycerophosphotransferase family.</text>
</comment>
<evidence type="ECO:0000256" key="3">
    <source>
        <dbReference type="ARBA" id="ARBA00022475"/>
    </source>
</evidence>
<protein>
    <submittedName>
        <fullName evidence="8">CDP-glycerol poly(Glycerophosphate) glycerophosphotransferase</fullName>
    </submittedName>
</protein>
<keyword evidence="3" id="KW-1003">Cell membrane</keyword>
<gene>
    <name evidence="8" type="ORF">FC26_GL001451</name>
</gene>
<evidence type="ECO:0000256" key="6">
    <source>
        <dbReference type="ARBA" id="ARBA00023136"/>
    </source>
</evidence>
<dbReference type="GO" id="GO:0019350">
    <property type="term" value="P:teichoic acid biosynthetic process"/>
    <property type="evidence" value="ECO:0007669"/>
    <property type="project" value="UniProtKB-KW"/>
</dbReference>
<accession>A0A0R2A7B4</accession>
<feature type="transmembrane region" description="Helical" evidence="7">
    <location>
        <begin position="12"/>
        <end position="29"/>
    </location>
</feature>
<keyword evidence="7" id="KW-1133">Transmembrane helix</keyword>
<dbReference type="InterPro" id="IPR043149">
    <property type="entry name" value="TagF_N"/>
</dbReference>
<dbReference type="OrthoDB" id="9811865at2"/>
<dbReference type="EMBL" id="AYYY01000025">
    <property type="protein sequence ID" value="KRM61380.1"/>
    <property type="molecule type" value="Genomic_DNA"/>
</dbReference>
<evidence type="ECO:0000256" key="1">
    <source>
        <dbReference type="ARBA" id="ARBA00004202"/>
    </source>
</evidence>
<keyword evidence="7" id="KW-0812">Transmembrane</keyword>
<organism evidence="8 9">
    <name type="scientific">Paucilactobacillus vaccinostercus DSM 20634</name>
    <dbReference type="NCBI Taxonomy" id="1423813"/>
    <lineage>
        <taxon>Bacteria</taxon>
        <taxon>Bacillati</taxon>
        <taxon>Bacillota</taxon>
        <taxon>Bacilli</taxon>
        <taxon>Lactobacillales</taxon>
        <taxon>Lactobacillaceae</taxon>
        <taxon>Paucilactobacillus</taxon>
    </lineage>
</organism>
<dbReference type="AlphaFoldDB" id="A0A0R2A7B4"/>
<evidence type="ECO:0000313" key="9">
    <source>
        <dbReference type="Proteomes" id="UP000051733"/>
    </source>
</evidence>
<dbReference type="PATRIC" id="fig|1423813.3.peg.1476"/>
<keyword evidence="4 8" id="KW-0808">Transferase</keyword>
<dbReference type="Pfam" id="PF04464">
    <property type="entry name" value="Glyphos_transf"/>
    <property type="match status" value="1"/>
</dbReference>
<reference evidence="8 9" key="1">
    <citation type="journal article" date="2015" name="Genome Announc.">
        <title>Expanding the biotechnology potential of lactobacilli through comparative genomics of 213 strains and associated genera.</title>
        <authorList>
            <person name="Sun Z."/>
            <person name="Harris H.M."/>
            <person name="McCann A."/>
            <person name="Guo C."/>
            <person name="Argimon S."/>
            <person name="Zhang W."/>
            <person name="Yang X."/>
            <person name="Jeffery I.B."/>
            <person name="Cooney J.C."/>
            <person name="Kagawa T.F."/>
            <person name="Liu W."/>
            <person name="Song Y."/>
            <person name="Salvetti E."/>
            <person name="Wrobel A."/>
            <person name="Rasinkangas P."/>
            <person name="Parkhill J."/>
            <person name="Rea M.C."/>
            <person name="O'Sullivan O."/>
            <person name="Ritari J."/>
            <person name="Douillard F.P."/>
            <person name="Paul Ross R."/>
            <person name="Yang R."/>
            <person name="Briner A.E."/>
            <person name="Felis G.E."/>
            <person name="de Vos W.M."/>
            <person name="Barrangou R."/>
            <person name="Klaenhammer T.R."/>
            <person name="Caufield P.W."/>
            <person name="Cui Y."/>
            <person name="Zhang H."/>
            <person name="O'Toole P.W."/>
        </authorList>
    </citation>
    <scope>NUCLEOTIDE SEQUENCE [LARGE SCALE GENOMIC DNA]</scope>
    <source>
        <strain evidence="8 9">DSM 20634</strain>
    </source>
</reference>
<dbReference type="GO" id="GO:0047355">
    <property type="term" value="F:CDP-glycerol glycerophosphotransferase activity"/>
    <property type="evidence" value="ECO:0007669"/>
    <property type="project" value="InterPro"/>
</dbReference>
<dbReference type="RefSeq" id="WP_057778480.1">
    <property type="nucleotide sequence ID" value="NZ_AYYY01000025.1"/>
</dbReference>
<evidence type="ECO:0000256" key="7">
    <source>
        <dbReference type="SAM" id="Phobius"/>
    </source>
</evidence>
<dbReference type="Proteomes" id="UP000051733">
    <property type="component" value="Unassembled WGS sequence"/>
</dbReference>
<dbReference type="PANTHER" id="PTHR37316">
    <property type="entry name" value="TEICHOIC ACID GLYCEROL-PHOSPHATE PRIMASE"/>
    <property type="match status" value="1"/>
</dbReference>